<organism evidence="3 4">
    <name type="scientific">Legionella tucsonensis</name>
    <dbReference type="NCBI Taxonomy" id="40335"/>
    <lineage>
        <taxon>Bacteria</taxon>
        <taxon>Pseudomonadati</taxon>
        <taxon>Pseudomonadota</taxon>
        <taxon>Gammaproteobacteria</taxon>
        <taxon>Legionellales</taxon>
        <taxon>Legionellaceae</taxon>
        <taxon>Legionella</taxon>
    </lineage>
</organism>
<evidence type="ECO:0000259" key="2">
    <source>
        <dbReference type="SMART" id="SM00867"/>
    </source>
</evidence>
<dbReference type="PATRIC" id="fig|40335.7.peg.1117"/>
<comment type="caution">
    <text evidence="3">The sequence shown here is derived from an EMBL/GenBank/DDBJ whole genome shotgun (WGS) entry which is preliminary data.</text>
</comment>
<dbReference type="Proteomes" id="UP000054693">
    <property type="component" value="Unassembled WGS sequence"/>
</dbReference>
<dbReference type="SMART" id="SM00867">
    <property type="entry name" value="YceI"/>
    <property type="match status" value="1"/>
</dbReference>
<dbReference type="OrthoDB" id="9811006at2"/>
<feature type="chain" id="PRO_5006919137" evidence="1">
    <location>
        <begin position="25"/>
        <end position="209"/>
    </location>
</feature>
<evidence type="ECO:0000256" key="1">
    <source>
        <dbReference type="SAM" id="SignalP"/>
    </source>
</evidence>
<dbReference type="PANTHER" id="PTHR34406:SF1">
    <property type="entry name" value="PROTEIN YCEI"/>
    <property type="match status" value="1"/>
</dbReference>
<feature type="domain" description="Lipid/polyisoprenoid-binding YceI-like" evidence="2">
    <location>
        <begin position="28"/>
        <end position="191"/>
    </location>
</feature>
<sequence>MKQTLGSWLSSLLIAITFSAPIYAAPETYTLDKNHTYVLWSADHLGFTTQYGKWYATGQLVLDKDNPSQSKVNVTIDIKDMITGIPELDKHLKSNLFFDAERYPTASFVSNKVTSQGDNKATVEGILTLRGVSKPVVLQVTLNKMGMNLISNKMSVGFTATGSINRSDFEINAFLPSISDKVNLSIGAEAYLEQNKKQDQDKEQGKGKQ</sequence>
<gene>
    <name evidence="3" type="primary">yceI</name>
    <name evidence="3" type="ORF">Ltuc_1063</name>
</gene>
<dbReference type="PANTHER" id="PTHR34406">
    <property type="entry name" value="PROTEIN YCEI"/>
    <property type="match status" value="1"/>
</dbReference>
<dbReference type="AlphaFoldDB" id="A0A0W0ZWL7"/>
<dbReference type="InterPro" id="IPR036761">
    <property type="entry name" value="TTHA0802/YceI-like_sf"/>
</dbReference>
<dbReference type="Gene3D" id="2.40.128.110">
    <property type="entry name" value="Lipid/polyisoprenoid-binding, YceI-like"/>
    <property type="match status" value="1"/>
</dbReference>
<evidence type="ECO:0000313" key="4">
    <source>
        <dbReference type="Proteomes" id="UP000054693"/>
    </source>
</evidence>
<dbReference type="STRING" id="40335.Ltuc_1063"/>
<evidence type="ECO:0000313" key="3">
    <source>
        <dbReference type="EMBL" id="KTD73216.1"/>
    </source>
</evidence>
<dbReference type="RefSeq" id="WP_058520274.1">
    <property type="nucleotide sequence ID" value="NZ_CAAAIP010000001.1"/>
</dbReference>
<keyword evidence="4" id="KW-1185">Reference proteome</keyword>
<keyword evidence="1" id="KW-0732">Signal</keyword>
<dbReference type="InterPro" id="IPR007372">
    <property type="entry name" value="Lipid/polyisoprenoid-bd_YceI"/>
</dbReference>
<name>A0A0W0ZWL7_9GAMM</name>
<dbReference type="SUPFAM" id="SSF101874">
    <property type="entry name" value="YceI-like"/>
    <property type="match status" value="1"/>
</dbReference>
<protein>
    <submittedName>
        <fullName evidence="3">Polyprenyl-pyrophosphate binding protein</fullName>
    </submittedName>
</protein>
<reference evidence="3 4" key="1">
    <citation type="submission" date="2015-11" db="EMBL/GenBank/DDBJ databases">
        <title>Genomic analysis of 38 Legionella species identifies large and diverse effector repertoires.</title>
        <authorList>
            <person name="Burstein D."/>
            <person name="Amaro F."/>
            <person name="Zusman T."/>
            <person name="Lifshitz Z."/>
            <person name="Cohen O."/>
            <person name="Gilbert J.A."/>
            <person name="Pupko T."/>
            <person name="Shuman H.A."/>
            <person name="Segal G."/>
        </authorList>
    </citation>
    <scope>NUCLEOTIDE SEQUENCE [LARGE SCALE GENOMIC DNA]</scope>
    <source>
        <strain evidence="3 4">ATCC 49180</strain>
    </source>
</reference>
<dbReference type="EMBL" id="LNZA01000001">
    <property type="protein sequence ID" value="KTD73216.1"/>
    <property type="molecule type" value="Genomic_DNA"/>
</dbReference>
<accession>A0A0W0ZWL7</accession>
<proteinExistence type="predicted"/>
<feature type="signal peptide" evidence="1">
    <location>
        <begin position="1"/>
        <end position="24"/>
    </location>
</feature>
<dbReference type="Pfam" id="PF04264">
    <property type="entry name" value="YceI"/>
    <property type="match status" value="1"/>
</dbReference>